<organism evidence="2 4">
    <name type="scientific">Adineta steineri</name>
    <dbReference type="NCBI Taxonomy" id="433720"/>
    <lineage>
        <taxon>Eukaryota</taxon>
        <taxon>Metazoa</taxon>
        <taxon>Spiralia</taxon>
        <taxon>Gnathifera</taxon>
        <taxon>Rotifera</taxon>
        <taxon>Eurotatoria</taxon>
        <taxon>Bdelloidea</taxon>
        <taxon>Adinetida</taxon>
        <taxon>Adinetidae</taxon>
        <taxon>Adineta</taxon>
    </lineage>
</organism>
<dbReference type="AlphaFoldDB" id="A0A814QXK7"/>
<feature type="compositionally biased region" description="Basic and acidic residues" evidence="1">
    <location>
        <begin position="9"/>
        <end position="24"/>
    </location>
</feature>
<reference evidence="2" key="1">
    <citation type="submission" date="2021-02" db="EMBL/GenBank/DDBJ databases">
        <authorList>
            <person name="Nowell W R."/>
        </authorList>
    </citation>
    <scope>NUCLEOTIDE SEQUENCE</scope>
</reference>
<dbReference type="EMBL" id="CAJNON010000231">
    <property type="protein sequence ID" value="CAF1126445.1"/>
    <property type="molecule type" value="Genomic_DNA"/>
</dbReference>
<dbReference type="Proteomes" id="UP000663891">
    <property type="component" value="Unassembled WGS sequence"/>
</dbReference>
<comment type="caution">
    <text evidence="2">The sequence shown here is derived from an EMBL/GenBank/DDBJ whole genome shotgun (WGS) entry which is preliminary data.</text>
</comment>
<accession>A0A814QXK7</accession>
<sequence>MADNDVLSDEQRKKFDASYKEKRSGLPVCPTCKSQDDVIPTVRGKPTHDLMLYAEEGNVKLSGCTQSYQGWCKKCETFI</sequence>
<gene>
    <name evidence="3" type="ORF">OKA104_LOCUS13724</name>
    <name evidence="2" type="ORF">VCS650_LOCUS21485</name>
</gene>
<evidence type="ECO:0000313" key="3">
    <source>
        <dbReference type="EMBL" id="CAF3719013.1"/>
    </source>
</evidence>
<protein>
    <submittedName>
        <fullName evidence="2">Uncharacterized protein</fullName>
    </submittedName>
</protein>
<dbReference type="EMBL" id="CAJOAY010000701">
    <property type="protein sequence ID" value="CAF3719013.1"/>
    <property type="molecule type" value="Genomic_DNA"/>
</dbReference>
<evidence type="ECO:0000313" key="4">
    <source>
        <dbReference type="Proteomes" id="UP000663891"/>
    </source>
</evidence>
<dbReference type="Proteomes" id="UP000663881">
    <property type="component" value="Unassembled WGS sequence"/>
</dbReference>
<evidence type="ECO:0000256" key="1">
    <source>
        <dbReference type="SAM" id="MobiDB-lite"/>
    </source>
</evidence>
<feature type="region of interest" description="Disordered" evidence="1">
    <location>
        <begin position="1"/>
        <end position="25"/>
    </location>
</feature>
<proteinExistence type="predicted"/>
<evidence type="ECO:0000313" key="2">
    <source>
        <dbReference type="EMBL" id="CAF1126445.1"/>
    </source>
</evidence>
<dbReference type="OrthoDB" id="9971200at2759"/>
<name>A0A814QXK7_9BILA</name>